<evidence type="ECO:0000256" key="1">
    <source>
        <dbReference type="ARBA" id="ARBA00023012"/>
    </source>
</evidence>
<name>A0A1K1U8Q6_STRAR</name>
<evidence type="ECO:0000313" key="5">
    <source>
        <dbReference type="Proteomes" id="UP000181909"/>
    </source>
</evidence>
<dbReference type="Proteomes" id="UP000181909">
    <property type="component" value="Unassembled WGS sequence"/>
</dbReference>
<keyword evidence="4" id="KW-0238">DNA-binding</keyword>
<organism evidence="4 5">
    <name type="scientific">Streptomyces atratus</name>
    <dbReference type="NCBI Taxonomy" id="1893"/>
    <lineage>
        <taxon>Bacteria</taxon>
        <taxon>Bacillati</taxon>
        <taxon>Actinomycetota</taxon>
        <taxon>Actinomycetes</taxon>
        <taxon>Kitasatosporales</taxon>
        <taxon>Streptomycetaceae</taxon>
        <taxon>Streptomyces</taxon>
    </lineage>
</organism>
<reference evidence="4 5" key="1">
    <citation type="submission" date="2016-11" db="EMBL/GenBank/DDBJ databases">
        <authorList>
            <person name="Jaros S."/>
            <person name="Januszkiewicz K."/>
            <person name="Wedrychowicz H."/>
        </authorList>
    </citation>
    <scope>NUCLEOTIDE SEQUENCE [LARGE SCALE GENOMIC DNA]</scope>
    <source>
        <strain evidence="4 5">OK807</strain>
    </source>
</reference>
<evidence type="ECO:0000256" key="2">
    <source>
        <dbReference type="SAM" id="MobiDB-lite"/>
    </source>
</evidence>
<dbReference type="EMBL" id="FPJO01000001">
    <property type="protein sequence ID" value="SFX08779.1"/>
    <property type="molecule type" value="Genomic_DNA"/>
</dbReference>
<protein>
    <submittedName>
        <fullName evidence="4">DNA-binding transcriptional activator of the SARP family</fullName>
    </submittedName>
</protein>
<dbReference type="GO" id="GO:0003677">
    <property type="term" value="F:DNA binding"/>
    <property type="evidence" value="ECO:0007669"/>
    <property type="project" value="UniProtKB-KW"/>
</dbReference>
<sequence>MREVYRSLAPSKDGAASRRAPGRRTLRDHKAMSAYDLAFSPPPTRSGPSVRISLLGGFDIVVGDEPVTVPVGSKRLLAFIALQYRAAVPRTLVAGSLWPEASEQGANTNLRSALSRLQSLGKQALNICPAEVRLAREVTVDLFRARSLAQRILDPHVPAEELDLNAAAVDQLSADLLPGWYDEWMLPEAEQWRQLRLHALEAMTGAFIDTKEFAWAVTAAHAAVQADPLRESSQASLIRAHLAEDNRSEALYDFERYEQHLRDELGLRPTPRLRRLVSELQQSRPGNGSP</sequence>
<accession>A0A1K1U8Q6</accession>
<gene>
    <name evidence="4" type="ORF">SAMN02787144_1001431</name>
</gene>
<dbReference type="GO" id="GO:0000160">
    <property type="term" value="P:phosphorelay signal transduction system"/>
    <property type="evidence" value="ECO:0007669"/>
    <property type="project" value="UniProtKB-KW"/>
</dbReference>
<dbReference type="Pfam" id="PF03704">
    <property type="entry name" value="BTAD"/>
    <property type="match status" value="1"/>
</dbReference>
<dbReference type="InterPro" id="IPR036388">
    <property type="entry name" value="WH-like_DNA-bd_sf"/>
</dbReference>
<dbReference type="Gene3D" id="1.25.40.10">
    <property type="entry name" value="Tetratricopeptide repeat domain"/>
    <property type="match status" value="1"/>
</dbReference>
<dbReference type="Gene3D" id="1.10.10.10">
    <property type="entry name" value="Winged helix-like DNA-binding domain superfamily/Winged helix DNA-binding domain"/>
    <property type="match status" value="1"/>
</dbReference>
<feature type="domain" description="Bacterial transcriptional activator" evidence="3">
    <location>
        <begin position="140"/>
        <end position="281"/>
    </location>
</feature>
<dbReference type="SMART" id="SM01043">
    <property type="entry name" value="BTAD"/>
    <property type="match status" value="1"/>
</dbReference>
<keyword evidence="1" id="KW-0902">Two-component regulatory system</keyword>
<dbReference type="InterPro" id="IPR011990">
    <property type="entry name" value="TPR-like_helical_dom_sf"/>
</dbReference>
<dbReference type="AlphaFoldDB" id="A0A1K1U8Q6"/>
<dbReference type="PANTHER" id="PTHR35807">
    <property type="entry name" value="TRANSCRIPTIONAL REGULATOR REDD-RELATED"/>
    <property type="match status" value="1"/>
</dbReference>
<dbReference type="InterPro" id="IPR051677">
    <property type="entry name" value="AfsR-DnrI-RedD_regulator"/>
</dbReference>
<dbReference type="STRING" id="1893.SAMN02787144_1001431"/>
<evidence type="ECO:0000313" key="4">
    <source>
        <dbReference type="EMBL" id="SFX08779.1"/>
    </source>
</evidence>
<proteinExistence type="predicted"/>
<evidence type="ECO:0000259" key="3">
    <source>
        <dbReference type="SMART" id="SM01043"/>
    </source>
</evidence>
<dbReference type="InterPro" id="IPR005158">
    <property type="entry name" value="BTAD"/>
</dbReference>
<feature type="region of interest" description="Disordered" evidence="2">
    <location>
        <begin position="1"/>
        <end position="27"/>
    </location>
</feature>
<dbReference type="SUPFAM" id="SSF48452">
    <property type="entry name" value="TPR-like"/>
    <property type="match status" value="1"/>
</dbReference>